<proteinExistence type="predicted"/>
<protein>
    <submittedName>
        <fullName evidence="1">Uncharacterized protein</fullName>
    </submittedName>
</protein>
<name>A0AAV4V7V2_CAEEX</name>
<dbReference type="Proteomes" id="UP001054945">
    <property type="component" value="Unassembled WGS sequence"/>
</dbReference>
<dbReference type="EMBL" id="BPLR01014026">
    <property type="protein sequence ID" value="GIY65764.1"/>
    <property type="molecule type" value="Genomic_DNA"/>
</dbReference>
<accession>A0AAV4V7V2</accession>
<dbReference type="AlphaFoldDB" id="A0AAV4V7V2"/>
<evidence type="ECO:0000313" key="2">
    <source>
        <dbReference type="Proteomes" id="UP001054945"/>
    </source>
</evidence>
<keyword evidence="2" id="KW-1185">Reference proteome</keyword>
<organism evidence="1 2">
    <name type="scientific">Caerostris extrusa</name>
    <name type="common">Bark spider</name>
    <name type="synonym">Caerostris bankana</name>
    <dbReference type="NCBI Taxonomy" id="172846"/>
    <lineage>
        <taxon>Eukaryota</taxon>
        <taxon>Metazoa</taxon>
        <taxon>Ecdysozoa</taxon>
        <taxon>Arthropoda</taxon>
        <taxon>Chelicerata</taxon>
        <taxon>Arachnida</taxon>
        <taxon>Araneae</taxon>
        <taxon>Araneomorphae</taxon>
        <taxon>Entelegynae</taxon>
        <taxon>Araneoidea</taxon>
        <taxon>Araneidae</taxon>
        <taxon>Caerostris</taxon>
    </lineage>
</organism>
<sequence>MGRLSSHGPEKEKKKDPRVYIVFKFAVHSRQIYRFPKTIPPSDLGNRGIPKSNDFNITPGKLSSNPFKCKVY</sequence>
<comment type="caution">
    <text evidence="1">The sequence shown here is derived from an EMBL/GenBank/DDBJ whole genome shotgun (WGS) entry which is preliminary data.</text>
</comment>
<evidence type="ECO:0000313" key="1">
    <source>
        <dbReference type="EMBL" id="GIY65764.1"/>
    </source>
</evidence>
<gene>
    <name evidence="1" type="ORF">CEXT_299801</name>
</gene>
<reference evidence="1 2" key="1">
    <citation type="submission" date="2021-06" db="EMBL/GenBank/DDBJ databases">
        <title>Caerostris extrusa draft genome.</title>
        <authorList>
            <person name="Kono N."/>
            <person name="Arakawa K."/>
        </authorList>
    </citation>
    <scope>NUCLEOTIDE SEQUENCE [LARGE SCALE GENOMIC DNA]</scope>
</reference>